<feature type="region of interest" description="Disordered" evidence="11">
    <location>
        <begin position="121"/>
        <end position="237"/>
    </location>
</feature>
<feature type="binding site" evidence="10">
    <location>
        <position position="60"/>
    </location>
    <ligand>
        <name>Zn(2+)</name>
        <dbReference type="ChEBI" id="CHEBI:29105"/>
    </ligand>
</feature>
<feature type="domain" description="C2H2-type" evidence="12">
    <location>
        <begin position="287"/>
        <end position="320"/>
    </location>
</feature>
<evidence type="ECO:0000256" key="4">
    <source>
        <dbReference type="ARBA" id="ARBA00022771"/>
    </source>
</evidence>
<dbReference type="Pfam" id="PF00096">
    <property type="entry name" value="zf-C2H2"/>
    <property type="match status" value="4"/>
</dbReference>
<feature type="compositionally biased region" description="Basic and acidic residues" evidence="11">
    <location>
        <begin position="152"/>
        <end position="187"/>
    </location>
</feature>
<reference evidence="14" key="1">
    <citation type="submission" date="2017-01" db="EMBL/GenBank/DDBJ databases">
        <title>A deep insight into the sialotranscriptome of adult male and female Cluex tarsalis mosquitoes.</title>
        <authorList>
            <person name="Ribeiro J.M."/>
            <person name="Moreira F."/>
            <person name="Bernard K.A."/>
            <person name="Calvo E."/>
        </authorList>
    </citation>
    <scope>NUCLEOTIDE SEQUENCE</scope>
    <source>
        <strain evidence="14">Kern County</strain>
        <tissue evidence="14">Salivary glands</tissue>
    </source>
</reference>
<dbReference type="GO" id="GO:0001227">
    <property type="term" value="F:DNA-binding transcription repressor activity, RNA polymerase II-specific"/>
    <property type="evidence" value="ECO:0007669"/>
    <property type="project" value="TreeGrafter"/>
</dbReference>
<dbReference type="EMBL" id="GFDL01015013">
    <property type="protein sequence ID" value="JAV20032.1"/>
    <property type="molecule type" value="Transcribed_RNA"/>
</dbReference>
<sequence length="585" mass="68268">MSAKIFSQICRICTNASDDEMHPLYESFGDGKTPAHFIEECFGITVTVLDGMPTSYCGSCKVDLQAALRFHGRLVDSEAKLKEMFAVPKIEFTEPVDGSISSVFISEVYIKSEVEELEPGEVSNYGGISSDEEFEPRPKRKTRQLSKRKAAKRDDPPMVSVKEETQDDSVERKAEENTADIKPDTSKPLKKRWTMESEVSSGDDSYSEDFGDSARSSDSEEDDENGGGQSSKKKRLYYGVKADSQPKRCCECKDIPLDSYEKVQEHSDKYHLRYRVTNPREIDENPFECPHCYRRFECKKEFLRHQRKMYVEMLHPCPKCNEEFANHYVMQKHLKTYHKKKLIIERMEELRQESHICCACKQKFESKEALKAHCDEIHLKESQAYDGDLEIECDVCYRRFKTRQSMKVHQYRMFRGKRFICSLCGKAFKEKSFLRDHENSHRREKPYECPKCDARFSIKGSFDAHVRLHDAKEEFKCEYCGRGFRTKSLLKGHLTVHSEDRPFKCHLCPITFTQQRLLDSHIEFHLGNKPFKCQQCPASYRYQRDLRGHIREKHEGILSFQCTQCPKAFNRKKPLLVHLKTHEAV</sequence>
<feature type="domain" description="C2H2-type" evidence="12">
    <location>
        <begin position="531"/>
        <end position="556"/>
    </location>
</feature>
<feature type="compositionally biased region" description="Basic residues" evidence="11">
    <location>
        <begin position="138"/>
        <end position="151"/>
    </location>
</feature>
<evidence type="ECO:0000256" key="9">
    <source>
        <dbReference type="PROSITE-ProRule" id="PRU00042"/>
    </source>
</evidence>
<evidence type="ECO:0000256" key="1">
    <source>
        <dbReference type="ARBA" id="ARBA00004123"/>
    </source>
</evidence>
<dbReference type="GO" id="GO:0005654">
    <property type="term" value="C:nucleoplasm"/>
    <property type="evidence" value="ECO:0007669"/>
    <property type="project" value="TreeGrafter"/>
</dbReference>
<dbReference type="InterPro" id="IPR036236">
    <property type="entry name" value="Znf_C2H2_sf"/>
</dbReference>
<name>A0A1Q3EXJ7_CULTA</name>
<dbReference type="InterPro" id="IPR012934">
    <property type="entry name" value="Znf_AD"/>
</dbReference>
<feature type="binding site" evidence="10">
    <location>
        <position position="57"/>
    </location>
    <ligand>
        <name>Zn(2+)</name>
        <dbReference type="ChEBI" id="CHEBI:29105"/>
    </ligand>
</feature>
<organism evidence="14">
    <name type="scientific">Culex tarsalis</name>
    <name type="common">Encephalitis mosquito</name>
    <dbReference type="NCBI Taxonomy" id="7177"/>
    <lineage>
        <taxon>Eukaryota</taxon>
        <taxon>Metazoa</taxon>
        <taxon>Ecdysozoa</taxon>
        <taxon>Arthropoda</taxon>
        <taxon>Hexapoda</taxon>
        <taxon>Insecta</taxon>
        <taxon>Pterygota</taxon>
        <taxon>Neoptera</taxon>
        <taxon>Endopterygota</taxon>
        <taxon>Diptera</taxon>
        <taxon>Nematocera</taxon>
        <taxon>Culicoidea</taxon>
        <taxon>Culicidae</taxon>
        <taxon>Culicinae</taxon>
        <taxon>Culicini</taxon>
        <taxon>Culex</taxon>
        <taxon>Culex</taxon>
    </lineage>
</organism>
<feature type="domain" description="C2H2-type" evidence="12">
    <location>
        <begin position="419"/>
        <end position="446"/>
    </location>
</feature>
<feature type="domain" description="C2H2-type" evidence="12">
    <location>
        <begin position="355"/>
        <end position="383"/>
    </location>
</feature>
<dbReference type="AlphaFoldDB" id="A0A1Q3EXJ7"/>
<dbReference type="PANTHER" id="PTHR24399">
    <property type="entry name" value="ZINC FINGER AND BTB DOMAIN-CONTAINING"/>
    <property type="match status" value="1"/>
</dbReference>
<dbReference type="PROSITE" id="PS00028">
    <property type="entry name" value="ZINC_FINGER_C2H2_1"/>
    <property type="match status" value="7"/>
</dbReference>
<evidence type="ECO:0000259" key="12">
    <source>
        <dbReference type="PROSITE" id="PS50157"/>
    </source>
</evidence>
<dbReference type="Gene3D" id="3.30.160.60">
    <property type="entry name" value="Classic Zinc Finger"/>
    <property type="match status" value="8"/>
</dbReference>
<comment type="subcellular location">
    <subcellularLocation>
        <location evidence="1">Nucleus</location>
    </subcellularLocation>
</comment>
<keyword evidence="5 10" id="KW-0862">Zinc</keyword>
<dbReference type="PROSITE" id="PS50157">
    <property type="entry name" value="ZINC_FINGER_C2H2_2"/>
    <property type="match status" value="8"/>
</dbReference>
<keyword evidence="4 9" id="KW-0863">Zinc-finger</keyword>
<dbReference type="Gene3D" id="3.40.1800.20">
    <property type="match status" value="1"/>
</dbReference>
<evidence type="ECO:0008006" key="15">
    <source>
        <dbReference type="Google" id="ProtNLM"/>
    </source>
</evidence>
<keyword evidence="8" id="KW-0539">Nucleus</keyword>
<evidence type="ECO:0000256" key="10">
    <source>
        <dbReference type="PROSITE-ProRule" id="PRU01263"/>
    </source>
</evidence>
<feature type="domain" description="C2H2-type" evidence="12">
    <location>
        <begin position="503"/>
        <end position="530"/>
    </location>
</feature>
<evidence type="ECO:0000256" key="2">
    <source>
        <dbReference type="ARBA" id="ARBA00022723"/>
    </source>
</evidence>
<dbReference type="PROSITE" id="PS51915">
    <property type="entry name" value="ZAD"/>
    <property type="match status" value="1"/>
</dbReference>
<dbReference type="Pfam" id="PF07776">
    <property type="entry name" value="zf-AD"/>
    <property type="match status" value="1"/>
</dbReference>
<evidence type="ECO:0000256" key="7">
    <source>
        <dbReference type="ARBA" id="ARBA00023163"/>
    </source>
</evidence>
<dbReference type="GO" id="GO:0008270">
    <property type="term" value="F:zinc ion binding"/>
    <property type="evidence" value="ECO:0007669"/>
    <property type="project" value="UniProtKB-UniRule"/>
</dbReference>
<evidence type="ECO:0000313" key="14">
    <source>
        <dbReference type="EMBL" id="JAV20032.1"/>
    </source>
</evidence>
<dbReference type="SMART" id="SM00355">
    <property type="entry name" value="ZnF_C2H2"/>
    <property type="match status" value="11"/>
</dbReference>
<keyword evidence="6" id="KW-0805">Transcription regulation</keyword>
<keyword evidence="2 10" id="KW-0479">Metal-binding</keyword>
<evidence type="ECO:0000256" key="6">
    <source>
        <dbReference type="ARBA" id="ARBA00023015"/>
    </source>
</evidence>
<protein>
    <recommendedName>
        <fullName evidence="15">C2h2-type zn-finger protein</fullName>
    </recommendedName>
</protein>
<feature type="domain" description="C2H2-type" evidence="12">
    <location>
        <begin position="475"/>
        <end position="502"/>
    </location>
</feature>
<evidence type="ECO:0000256" key="11">
    <source>
        <dbReference type="SAM" id="MobiDB-lite"/>
    </source>
</evidence>
<dbReference type="Pfam" id="PF13912">
    <property type="entry name" value="zf-C2H2_6"/>
    <property type="match status" value="1"/>
</dbReference>
<feature type="domain" description="ZAD" evidence="13">
    <location>
        <begin position="8"/>
        <end position="84"/>
    </location>
</feature>
<dbReference type="InterPro" id="IPR013087">
    <property type="entry name" value="Znf_C2H2_type"/>
</dbReference>
<dbReference type="GO" id="GO:0000978">
    <property type="term" value="F:RNA polymerase II cis-regulatory region sequence-specific DNA binding"/>
    <property type="evidence" value="ECO:0007669"/>
    <property type="project" value="TreeGrafter"/>
</dbReference>
<evidence type="ECO:0000256" key="8">
    <source>
        <dbReference type="ARBA" id="ARBA00023242"/>
    </source>
</evidence>
<dbReference type="SUPFAM" id="SSF57716">
    <property type="entry name" value="Glucocorticoid receptor-like (DNA-binding domain)"/>
    <property type="match status" value="1"/>
</dbReference>
<dbReference type="SUPFAM" id="SSF57667">
    <property type="entry name" value="beta-beta-alpha zinc fingers"/>
    <property type="match status" value="5"/>
</dbReference>
<evidence type="ECO:0000256" key="3">
    <source>
        <dbReference type="ARBA" id="ARBA00022737"/>
    </source>
</evidence>
<feature type="binding site" evidence="10">
    <location>
        <position position="13"/>
    </location>
    <ligand>
        <name>Zn(2+)</name>
        <dbReference type="ChEBI" id="CHEBI:29105"/>
    </ligand>
</feature>
<evidence type="ECO:0000259" key="13">
    <source>
        <dbReference type="PROSITE" id="PS51915"/>
    </source>
</evidence>
<keyword evidence="7" id="KW-0804">Transcription</keyword>
<dbReference type="PANTHER" id="PTHR24399:SF70">
    <property type="entry name" value="C2H2-TYPE DOMAIN-CONTAINING PROTEIN"/>
    <property type="match status" value="1"/>
</dbReference>
<evidence type="ECO:0000256" key="5">
    <source>
        <dbReference type="ARBA" id="ARBA00022833"/>
    </source>
</evidence>
<dbReference type="FunFam" id="3.30.160.60:FF:000110">
    <property type="entry name" value="Zinc finger protein-like"/>
    <property type="match status" value="1"/>
</dbReference>
<feature type="domain" description="C2H2-type" evidence="12">
    <location>
        <begin position="560"/>
        <end position="585"/>
    </location>
</feature>
<feature type="binding site" evidence="10">
    <location>
        <position position="10"/>
    </location>
    <ligand>
        <name>Zn(2+)</name>
        <dbReference type="ChEBI" id="CHEBI:29105"/>
    </ligand>
</feature>
<accession>A0A1Q3EXJ7</accession>
<proteinExistence type="predicted"/>
<keyword evidence="3" id="KW-0677">Repeat</keyword>
<feature type="domain" description="C2H2-type" evidence="12">
    <location>
        <begin position="447"/>
        <end position="474"/>
    </location>
</feature>